<dbReference type="FunFam" id="2.40.20.10:FF:000006">
    <property type="entry name" value="Kremen protein 2"/>
    <property type="match status" value="1"/>
</dbReference>
<evidence type="ECO:0000256" key="4">
    <source>
        <dbReference type="ARBA" id="ARBA00022692"/>
    </source>
</evidence>
<comment type="caution">
    <text evidence="11">Lacks conserved residue(s) required for the propagation of feature annotation.</text>
</comment>
<keyword evidence="9" id="KW-0325">Glycoprotein</keyword>
<evidence type="ECO:0000256" key="2">
    <source>
        <dbReference type="ARBA" id="ARBA00022572"/>
    </source>
</evidence>
<dbReference type="PROSITE" id="PS01180">
    <property type="entry name" value="CUB"/>
    <property type="match status" value="1"/>
</dbReference>
<dbReference type="Proteomes" id="UP000291020">
    <property type="component" value="Unassembled WGS sequence"/>
</dbReference>
<keyword evidence="4 12" id="KW-0812">Transmembrane</keyword>
<evidence type="ECO:0000256" key="9">
    <source>
        <dbReference type="ARBA" id="ARBA00023180"/>
    </source>
</evidence>
<accession>A0A452H3Q7</accession>
<feature type="signal peptide" evidence="13">
    <location>
        <begin position="1"/>
        <end position="17"/>
    </location>
</feature>
<evidence type="ECO:0000256" key="7">
    <source>
        <dbReference type="ARBA" id="ARBA00023136"/>
    </source>
</evidence>
<dbReference type="Pfam" id="PF01822">
    <property type="entry name" value="WSC"/>
    <property type="match status" value="1"/>
</dbReference>
<dbReference type="AlphaFoldDB" id="A0A452H3Q7"/>
<evidence type="ECO:0000256" key="11">
    <source>
        <dbReference type="PROSITE-ProRule" id="PRU00121"/>
    </source>
</evidence>
<dbReference type="Pfam" id="PF00431">
    <property type="entry name" value="CUB"/>
    <property type="match status" value="1"/>
</dbReference>
<dbReference type="Ensembl" id="ENSGAGT00000010607.1">
    <property type="protein sequence ID" value="ENSGAGP00000009239.1"/>
    <property type="gene ID" value="ENSGAGG00000007300.1"/>
</dbReference>
<dbReference type="SMART" id="SM00130">
    <property type="entry name" value="KR"/>
    <property type="match status" value="1"/>
</dbReference>
<dbReference type="InterPro" id="IPR000001">
    <property type="entry name" value="Kringle"/>
</dbReference>
<dbReference type="InterPro" id="IPR051836">
    <property type="entry name" value="Kremen_rcpt"/>
</dbReference>
<dbReference type="InterPro" id="IPR013806">
    <property type="entry name" value="Kringle-like"/>
</dbReference>
<dbReference type="GO" id="GO:0016055">
    <property type="term" value="P:Wnt signaling pathway"/>
    <property type="evidence" value="ECO:0007669"/>
    <property type="project" value="UniProtKB-KW"/>
</dbReference>
<dbReference type="InterPro" id="IPR002889">
    <property type="entry name" value="WSC_carb-bd"/>
</dbReference>
<keyword evidence="8" id="KW-1015">Disulfide bond</keyword>
<dbReference type="PANTHER" id="PTHR24269">
    <property type="entry name" value="KREMEN PROTEIN"/>
    <property type="match status" value="1"/>
</dbReference>
<evidence type="ECO:0000256" key="6">
    <source>
        <dbReference type="ARBA" id="ARBA00022989"/>
    </source>
</evidence>
<dbReference type="InterPro" id="IPR038178">
    <property type="entry name" value="Kringle_sf"/>
</dbReference>
<dbReference type="CDD" id="cd00108">
    <property type="entry name" value="KR"/>
    <property type="match status" value="1"/>
</dbReference>
<feature type="chain" id="PRO_5019340928" description="Kringle-containing protein marking the eye and the nose" evidence="13">
    <location>
        <begin position="18"/>
        <end position="478"/>
    </location>
</feature>
<dbReference type="PROSITE" id="PS51212">
    <property type="entry name" value="WSC"/>
    <property type="match status" value="1"/>
</dbReference>
<keyword evidence="18" id="KW-1185">Reference proteome</keyword>
<evidence type="ECO:0000256" key="3">
    <source>
        <dbReference type="ARBA" id="ARBA00022687"/>
    </source>
</evidence>
<dbReference type="CDD" id="cd00041">
    <property type="entry name" value="CUB"/>
    <property type="match status" value="1"/>
</dbReference>
<dbReference type="PROSITE" id="PS50070">
    <property type="entry name" value="KRINGLE_2"/>
    <property type="match status" value="1"/>
</dbReference>
<feature type="domain" description="CUB" evidence="14">
    <location>
        <begin position="209"/>
        <end position="316"/>
    </location>
</feature>
<dbReference type="STRING" id="38772.ENSGAGP00000009239"/>
<dbReference type="PRINTS" id="PR00018">
    <property type="entry name" value="KRINGLE"/>
</dbReference>
<reference evidence="18" key="1">
    <citation type="journal article" date="2017" name="PLoS ONE">
        <title>The Agassiz's desert tortoise genome provides a resource for the conservation of a threatened species.</title>
        <authorList>
            <person name="Tollis M."/>
            <person name="DeNardo D.F."/>
            <person name="Cornelius J.A."/>
            <person name="Dolby G.A."/>
            <person name="Edwards T."/>
            <person name="Henen B.T."/>
            <person name="Karl A.E."/>
            <person name="Murphy R.W."/>
            <person name="Kusumi K."/>
        </authorList>
    </citation>
    <scope>NUCLEOTIDE SEQUENCE [LARGE SCALE GENOMIC DNA]</scope>
</reference>
<dbReference type="InterPro" id="IPR000859">
    <property type="entry name" value="CUB_dom"/>
</dbReference>
<evidence type="ECO:0000259" key="16">
    <source>
        <dbReference type="PROSITE" id="PS51212"/>
    </source>
</evidence>
<evidence type="ECO:0000256" key="10">
    <source>
        <dbReference type="ARBA" id="ARBA00032328"/>
    </source>
</evidence>
<evidence type="ECO:0000313" key="17">
    <source>
        <dbReference type="Ensembl" id="ENSGAGP00000009239.1"/>
    </source>
</evidence>
<dbReference type="SUPFAM" id="SSF49854">
    <property type="entry name" value="Spermadhesin, CUB domain"/>
    <property type="match status" value="1"/>
</dbReference>
<evidence type="ECO:0000256" key="1">
    <source>
        <dbReference type="ARBA" id="ARBA00004479"/>
    </source>
</evidence>
<dbReference type="SMART" id="SM00321">
    <property type="entry name" value="WSC"/>
    <property type="match status" value="1"/>
</dbReference>
<evidence type="ECO:0000259" key="15">
    <source>
        <dbReference type="PROSITE" id="PS50070"/>
    </source>
</evidence>
<dbReference type="Gene3D" id="2.60.120.290">
    <property type="entry name" value="Spermadhesin, CUB domain"/>
    <property type="match status" value="1"/>
</dbReference>
<dbReference type="SUPFAM" id="SSF57440">
    <property type="entry name" value="Kringle-like"/>
    <property type="match status" value="1"/>
</dbReference>
<organism evidence="17 18">
    <name type="scientific">Gopherus agassizii</name>
    <name type="common">Agassiz's desert tortoise</name>
    <dbReference type="NCBI Taxonomy" id="38772"/>
    <lineage>
        <taxon>Eukaryota</taxon>
        <taxon>Metazoa</taxon>
        <taxon>Chordata</taxon>
        <taxon>Craniata</taxon>
        <taxon>Vertebrata</taxon>
        <taxon>Euteleostomi</taxon>
        <taxon>Archelosauria</taxon>
        <taxon>Testudinata</taxon>
        <taxon>Testudines</taxon>
        <taxon>Cryptodira</taxon>
        <taxon>Durocryptodira</taxon>
        <taxon>Testudinoidea</taxon>
        <taxon>Testudinidae</taxon>
        <taxon>Gopherus</taxon>
    </lineage>
</organism>
<feature type="domain" description="WSC" evidence="16">
    <location>
        <begin position="111"/>
        <end position="205"/>
    </location>
</feature>
<reference evidence="17" key="3">
    <citation type="submission" date="2025-09" db="UniProtKB">
        <authorList>
            <consortium name="Ensembl"/>
        </authorList>
    </citation>
    <scope>IDENTIFICATION</scope>
</reference>
<dbReference type="GO" id="GO:0005886">
    <property type="term" value="C:plasma membrane"/>
    <property type="evidence" value="ECO:0007669"/>
    <property type="project" value="TreeGrafter"/>
</dbReference>
<proteinExistence type="predicted"/>
<name>A0A452H3Q7_9SAUR</name>
<feature type="domain" description="Kringle" evidence="15">
    <location>
        <begin position="25"/>
        <end position="109"/>
    </location>
</feature>
<dbReference type="PANTHER" id="PTHR24269:SF15">
    <property type="entry name" value="KREMEN PROTEIN 2"/>
    <property type="match status" value="1"/>
</dbReference>
<keyword evidence="6 12" id="KW-1133">Transmembrane helix</keyword>
<keyword evidence="3" id="KW-0879">Wnt signaling pathway</keyword>
<protein>
    <recommendedName>
        <fullName evidence="10">Kringle-containing protein marking the eye and the nose</fullName>
    </recommendedName>
</protein>
<evidence type="ECO:0000259" key="14">
    <source>
        <dbReference type="PROSITE" id="PS01180"/>
    </source>
</evidence>
<dbReference type="SMART" id="SM00042">
    <property type="entry name" value="CUB"/>
    <property type="match status" value="1"/>
</dbReference>
<reference evidence="17" key="2">
    <citation type="submission" date="2025-08" db="UniProtKB">
        <authorList>
            <consortium name="Ensembl"/>
        </authorList>
    </citation>
    <scope>IDENTIFICATION</scope>
</reference>
<keyword evidence="5 13" id="KW-0732">Signal</keyword>
<keyword evidence="2 11" id="KW-0420">Kringle</keyword>
<evidence type="ECO:0000313" key="18">
    <source>
        <dbReference type="Proteomes" id="UP000291020"/>
    </source>
</evidence>
<feature type="transmembrane region" description="Helical" evidence="12">
    <location>
        <begin position="362"/>
        <end position="382"/>
    </location>
</feature>
<evidence type="ECO:0000256" key="5">
    <source>
        <dbReference type="ARBA" id="ARBA00022729"/>
    </source>
</evidence>
<dbReference type="Gene3D" id="2.40.20.10">
    <property type="entry name" value="Plasminogen Kringle 4"/>
    <property type="match status" value="1"/>
</dbReference>
<keyword evidence="7 12" id="KW-0472">Membrane</keyword>
<evidence type="ECO:0000256" key="12">
    <source>
        <dbReference type="SAM" id="Phobius"/>
    </source>
</evidence>
<evidence type="ECO:0000256" key="8">
    <source>
        <dbReference type="ARBA" id="ARBA00023157"/>
    </source>
</evidence>
<comment type="subcellular location">
    <subcellularLocation>
        <location evidence="1">Membrane</location>
        <topology evidence="1">Single-pass type I membrane protein</topology>
    </subcellularLocation>
</comment>
<sequence>MFWVRGFLLMFLQSSAGLQGEAPSECFTVNGADYRGTQNHTSPDGRGQPCLYWNQTQKHAYNTAKYPNGEWGLGSHNACRNPDGDVQPWCYVLETEEGIYWKYCDIPSCHMPGYIGCFLDSGNPPALSGSSGTSSKLTIQVCIRYCRKRGYKFAGVEAGCACFCGSEGDLRWAQPVGAVECDQVCFGKASELCGGDGRIGVYDVSVGACQGNFSAPSGVIYSPDFPDDYGPDSNCSWVLRPPGSSAVELRFQIFEIRDPNDRLELRDGHSHRLLAQFDGHHRPVPTLLLPTDVLVLSFRSDQLLHAQGFAVAYRGVRGPMLETSEGDSQTLPSDLLHPTFTDQFNSSWTHSTDDVAIGAGGWMMYTASGAVLLMLLIISYHLRKRTCLFVQKKSGGLPGSFSSAAGPRCRCQCLGGEAWAVAYRHTGVLICTGHSSRHPPPLPGSDDEAASDCTCLCHSYENLAPTSQSSLKSLLSPS</sequence>
<evidence type="ECO:0000256" key="13">
    <source>
        <dbReference type="SAM" id="SignalP"/>
    </source>
</evidence>
<dbReference type="InterPro" id="IPR035914">
    <property type="entry name" value="Sperma_CUB_dom_sf"/>
</dbReference>
<dbReference type="Pfam" id="PF00051">
    <property type="entry name" value="Kringle"/>
    <property type="match status" value="1"/>
</dbReference>